<accession>A0ABQ6B0I1</accession>
<feature type="domain" description="HTH araC/xylS-type" evidence="4">
    <location>
        <begin position="213"/>
        <end position="314"/>
    </location>
</feature>
<dbReference type="PROSITE" id="PS01124">
    <property type="entry name" value="HTH_ARAC_FAMILY_2"/>
    <property type="match status" value="1"/>
</dbReference>
<keyword evidence="2" id="KW-0238">DNA-binding</keyword>
<name>A0ABQ6B0I1_9BRAD</name>
<dbReference type="InterPro" id="IPR009057">
    <property type="entry name" value="Homeodomain-like_sf"/>
</dbReference>
<evidence type="ECO:0000259" key="4">
    <source>
        <dbReference type="PROSITE" id="PS01124"/>
    </source>
</evidence>
<dbReference type="SUPFAM" id="SSF46689">
    <property type="entry name" value="Homeodomain-like"/>
    <property type="match status" value="1"/>
</dbReference>
<evidence type="ECO:0000256" key="1">
    <source>
        <dbReference type="ARBA" id="ARBA00023015"/>
    </source>
</evidence>
<evidence type="ECO:0000313" key="6">
    <source>
        <dbReference type="Proteomes" id="UP001156905"/>
    </source>
</evidence>
<dbReference type="InterPro" id="IPR035418">
    <property type="entry name" value="AraC-bd_2"/>
</dbReference>
<dbReference type="PANTHER" id="PTHR46796:SF6">
    <property type="entry name" value="ARAC SUBFAMILY"/>
    <property type="match status" value="1"/>
</dbReference>
<reference evidence="6" key="1">
    <citation type="journal article" date="2019" name="Int. J. Syst. Evol. Microbiol.">
        <title>The Global Catalogue of Microorganisms (GCM) 10K type strain sequencing project: providing services to taxonomists for standard genome sequencing and annotation.</title>
        <authorList>
            <consortium name="The Broad Institute Genomics Platform"/>
            <consortium name="The Broad Institute Genome Sequencing Center for Infectious Disease"/>
            <person name="Wu L."/>
            <person name="Ma J."/>
        </authorList>
    </citation>
    <scope>NUCLEOTIDE SEQUENCE [LARGE SCALE GENOMIC DNA]</scope>
    <source>
        <strain evidence="6">NBRC 102520</strain>
    </source>
</reference>
<keyword evidence="6" id="KW-1185">Reference proteome</keyword>
<dbReference type="PANTHER" id="PTHR46796">
    <property type="entry name" value="HTH-TYPE TRANSCRIPTIONAL ACTIVATOR RHAS-RELATED"/>
    <property type="match status" value="1"/>
</dbReference>
<dbReference type="Gene3D" id="1.10.10.60">
    <property type="entry name" value="Homeodomain-like"/>
    <property type="match status" value="1"/>
</dbReference>
<protein>
    <submittedName>
        <fullName evidence="5">AraC family transcriptional regulator</fullName>
    </submittedName>
</protein>
<dbReference type="InterPro" id="IPR020449">
    <property type="entry name" value="Tscrpt_reg_AraC-type_HTH"/>
</dbReference>
<evidence type="ECO:0000256" key="2">
    <source>
        <dbReference type="ARBA" id="ARBA00023125"/>
    </source>
</evidence>
<organism evidence="5 6">
    <name type="scientific">Bradyrhizobium iriomotense</name>
    <dbReference type="NCBI Taxonomy" id="441950"/>
    <lineage>
        <taxon>Bacteria</taxon>
        <taxon>Pseudomonadati</taxon>
        <taxon>Pseudomonadota</taxon>
        <taxon>Alphaproteobacteria</taxon>
        <taxon>Hyphomicrobiales</taxon>
        <taxon>Nitrobacteraceae</taxon>
        <taxon>Bradyrhizobium</taxon>
    </lineage>
</organism>
<proteinExistence type="predicted"/>
<dbReference type="Pfam" id="PF12833">
    <property type="entry name" value="HTH_18"/>
    <property type="match status" value="1"/>
</dbReference>
<evidence type="ECO:0000256" key="3">
    <source>
        <dbReference type="ARBA" id="ARBA00023163"/>
    </source>
</evidence>
<comment type="caution">
    <text evidence="5">The sequence shown here is derived from an EMBL/GenBank/DDBJ whole genome shotgun (WGS) entry which is preliminary data.</text>
</comment>
<dbReference type="SMART" id="SM00342">
    <property type="entry name" value="HTH_ARAC"/>
    <property type="match status" value="1"/>
</dbReference>
<dbReference type="RefSeq" id="WP_284268137.1">
    <property type="nucleotide sequence ID" value="NZ_BSOW01000014.1"/>
</dbReference>
<keyword evidence="3" id="KW-0804">Transcription</keyword>
<dbReference type="InterPro" id="IPR050204">
    <property type="entry name" value="AraC_XylS_family_regulators"/>
</dbReference>
<dbReference type="Pfam" id="PF14525">
    <property type="entry name" value="AraC_binding_2"/>
    <property type="match status" value="1"/>
</dbReference>
<dbReference type="InterPro" id="IPR018060">
    <property type="entry name" value="HTH_AraC"/>
</dbReference>
<keyword evidence="1" id="KW-0805">Transcription regulation</keyword>
<sequence>MSHLKFSTDAFADNDKIEAWREVFGRSVVKMEMNPARGEPFRSAAQIHALPGVTIASISSSANRVTRTPNLVADGSDDFVFAVMTDGEATISQRGREVVFRKGQAVLWSNASVGSCDYGMPIDFVALVVPRALIPVADIDGALMRLLPADLAPMRLLSNYLALLQEGRLEASTPDLRAACAAHLRDLVGLAVGATREAADVASGRGVRAARLRALKADITANIMRRDLSAEALALRHGISPAYIRKLFDNDGTSLSHFVLIQRLSRAYRMLVDPTLADRPISVIAFECGFGDLSYFNRSFRRYYGATPSDIRTRPTRKGFVP</sequence>
<gene>
    <name evidence="5" type="ORF">GCM10007857_40520</name>
</gene>
<dbReference type="EMBL" id="BSOW01000014">
    <property type="protein sequence ID" value="GLR87341.1"/>
    <property type="molecule type" value="Genomic_DNA"/>
</dbReference>
<dbReference type="Proteomes" id="UP001156905">
    <property type="component" value="Unassembled WGS sequence"/>
</dbReference>
<dbReference type="PRINTS" id="PR00032">
    <property type="entry name" value="HTHARAC"/>
</dbReference>
<evidence type="ECO:0000313" key="5">
    <source>
        <dbReference type="EMBL" id="GLR87341.1"/>
    </source>
</evidence>